<proteinExistence type="predicted"/>
<organism evidence="1 2">
    <name type="scientific">Ktedonospora formicarum</name>
    <dbReference type="NCBI Taxonomy" id="2778364"/>
    <lineage>
        <taxon>Bacteria</taxon>
        <taxon>Bacillati</taxon>
        <taxon>Chloroflexota</taxon>
        <taxon>Ktedonobacteria</taxon>
        <taxon>Ktedonobacterales</taxon>
        <taxon>Ktedonobacteraceae</taxon>
        <taxon>Ktedonospora</taxon>
    </lineage>
</organism>
<name>A0A8J3MX58_9CHLR</name>
<dbReference type="RefSeq" id="WP_220198760.1">
    <property type="nucleotide sequence ID" value="NZ_BNJF01000006.1"/>
</dbReference>
<dbReference type="Proteomes" id="UP000612362">
    <property type="component" value="Unassembled WGS sequence"/>
</dbReference>
<comment type="caution">
    <text evidence="1">The sequence shown here is derived from an EMBL/GenBank/DDBJ whole genome shotgun (WGS) entry which is preliminary data.</text>
</comment>
<dbReference type="EMBL" id="BNJF01000006">
    <property type="protein sequence ID" value="GHO49646.1"/>
    <property type="molecule type" value="Genomic_DNA"/>
</dbReference>
<reference evidence="1" key="1">
    <citation type="submission" date="2020-10" db="EMBL/GenBank/DDBJ databases">
        <title>Taxonomic study of unclassified bacteria belonging to the class Ktedonobacteria.</title>
        <authorList>
            <person name="Yabe S."/>
            <person name="Wang C.M."/>
            <person name="Zheng Y."/>
            <person name="Sakai Y."/>
            <person name="Cavaletti L."/>
            <person name="Monciardini P."/>
            <person name="Donadio S."/>
        </authorList>
    </citation>
    <scope>NUCLEOTIDE SEQUENCE</scope>
    <source>
        <strain evidence="1">SOSP1-1</strain>
    </source>
</reference>
<evidence type="ECO:0000313" key="1">
    <source>
        <dbReference type="EMBL" id="GHO49646.1"/>
    </source>
</evidence>
<sequence>MNDSSRLYQETEKLLQCLHDPQARLHASADLDWSLENGDVFQLEEVGTIASKLLKMALEETDNEAREDLFSLVDTAEQYNPIREYLDYETLAERMTSFPSLHGLDFAISILVVHPPSNGKMGTSQK</sequence>
<accession>A0A8J3MX58</accession>
<keyword evidence="2" id="KW-1185">Reference proteome</keyword>
<dbReference type="AlphaFoldDB" id="A0A8J3MX58"/>
<evidence type="ECO:0000313" key="2">
    <source>
        <dbReference type="Proteomes" id="UP000612362"/>
    </source>
</evidence>
<protein>
    <submittedName>
        <fullName evidence="1">Uncharacterized protein</fullName>
    </submittedName>
</protein>
<gene>
    <name evidence="1" type="ORF">KSX_78090</name>
</gene>